<evidence type="ECO:0000256" key="1">
    <source>
        <dbReference type="SAM" id="MobiDB-lite"/>
    </source>
</evidence>
<reference evidence="2 3" key="1">
    <citation type="submission" date="2021-06" db="EMBL/GenBank/DDBJ databases">
        <title>Genome sequence of Babesia caballi.</title>
        <authorList>
            <person name="Yamagishi J."/>
            <person name="Kidaka T."/>
            <person name="Ochi A."/>
        </authorList>
    </citation>
    <scope>NUCLEOTIDE SEQUENCE [LARGE SCALE GENOMIC DNA]</scope>
    <source>
        <strain evidence="2">USDA-D6B2</strain>
    </source>
</reference>
<dbReference type="GeneID" id="94193608"/>
<gene>
    <name evidence="2" type="ORF">BcabD6B2_15620</name>
</gene>
<organism evidence="2 3">
    <name type="scientific">Babesia caballi</name>
    <dbReference type="NCBI Taxonomy" id="5871"/>
    <lineage>
        <taxon>Eukaryota</taxon>
        <taxon>Sar</taxon>
        <taxon>Alveolata</taxon>
        <taxon>Apicomplexa</taxon>
        <taxon>Aconoidasida</taxon>
        <taxon>Piroplasmida</taxon>
        <taxon>Babesiidae</taxon>
        <taxon>Babesia</taxon>
    </lineage>
</organism>
<evidence type="ECO:0000313" key="2">
    <source>
        <dbReference type="EMBL" id="GIX62127.1"/>
    </source>
</evidence>
<proteinExistence type="predicted"/>
<dbReference type="EMBL" id="BPLF01000001">
    <property type="protein sequence ID" value="GIX62127.1"/>
    <property type="molecule type" value="Genomic_DNA"/>
</dbReference>
<dbReference type="Proteomes" id="UP001497744">
    <property type="component" value="Unassembled WGS sequence"/>
</dbReference>
<feature type="region of interest" description="Disordered" evidence="1">
    <location>
        <begin position="158"/>
        <end position="188"/>
    </location>
</feature>
<comment type="caution">
    <text evidence="2">The sequence shown here is derived from an EMBL/GenBank/DDBJ whole genome shotgun (WGS) entry which is preliminary data.</text>
</comment>
<feature type="compositionally biased region" description="Basic and acidic residues" evidence="1">
    <location>
        <begin position="162"/>
        <end position="172"/>
    </location>
</feature>
<protein>
    <submittedName>
        <fullName evidence="2">RNA polymerase II associated Paf1 complex component PAF1</fullName>
    </submittedName>
</protein>
<sequence>MPKLKEGAGSHGAAKSESVDTLSSYLHMKSPMLGALDFDANLPEPPVDPRMLTYKLNEDAIAYEPSVHELNDAFSAFREFDSGLVCELIDNLGYSSYGIENSEMVDELKEGVAELDPEAPTSLAALRAEMMAKPEMTILQPLLDKARDALPPDVRQLLFDTDDSRSRGRETGRLPVTTNEPASRDHAEAMRERWSSMTLAERINHRIAQINDTFVPVSSLQHPTNPRAKIAKCYKVLPNLGNLQKRYIHAGVDGVTSAVGTEDSGMLAAGGLLHVAKETATQRVYEYYRSTRDSDSGDLKCEPDSQERFSFVRMYSCQQSTKVEGNNYFLLSLPSRLHQKVKSSVVGLGGSPRNVDAMDLDVASEDDDAESAVHILPIKGQKFVLTRAGKPKRPDILLTYTDDASPKQS</sequence>
<evidence type="ECO:0000313" key="3">
    <source>
        <dbReference type="Proteomes" id="UP001497744"/>
    </source>
</evidence>
<keyword evidence="3" id="KW-1185">Reference proteome</keyword>
<dbReference type="RefSeq" id="XP_067714196.1">
    <property type="nucleotide sequence ID" value="XM_067858095.1"/>
</dbReference>
<name>A0AAV4LR97_BABCB</name>
<accession>A0AAV4LR97</accession>
<dbReference type="AlphaFoldDB" id="A0AAV4LR97"/>